<dbReference type="PROSITE" id="PS51257">
    <property type="entry name" value="PROKAR_LIPOPROTEIN"/>
    <property type="match status" value="1"/>
</dbReference>
<accession>A0ABY7TUR8</accession>
<evidence type="ECO:0000313" key="5">
    <source>
        <dbReference type="EMBL" id="WCT76983.1"/>
    </source>
</evidence>
<dbReference type="InterPro" id="IPR003423">
    <property type="entry name" value="OMP_efflux"/>
</dbReference>
<dbReference type="RefSeq" id="WP_273617378.1">
    <property type="nucleotide sequence ID" value="NZ_CP117417.1"/>
</dbReference>
<sequence length="482" mass="50295">MMKRTSLALATALSLSACSMAPKYHVPTSAAPAAAFKGDAGWAPAMPADDVAKGQWWKLFGDPVLDGLEEKVEVTNQNVAYYRAAYAQAEAVVRANRASLFPTISASASDTRSGTFAANSTGTTTGSGGSVTRTGTTISVTGSASWTPDIWGRLADTMRQSKAQAQASAATLANATLSARGTLATNYFQLRGVDAQKAMLTETVAAYRRSLEVTRNKLSAGTISEADVQSAQATLSNAEASLRDLERQRAAYENAIAVLVGENPSTFRLAPAAWNPAIPAVPGVMPGDILQRRPDIANAERSVAAANSAIGIQRSAFFPSITLSGSVGSNSTTMTNLLSAATSLWSLGASAAETLIDFGARSAKVAQARAAYNAAVATYRQSVLNAFQEVETNLSAVSAYRAQAPYYATANAAAARAETIIRNQYQAGTVDFTSVSSAQSTAYSARVNLIQNTVNQQTAAVALIQAIGGEWRDGVELHPAVK</sequence>
<dbReference type="NCBIfam" id="TIGR01845">
    <property type="entry name" value="outer_NodT"/>
    <property type="match status" value="1"/>
</dbReference>
<keyword evidence="2" id="KW-1134">Transmembrane beta strand</keyword>
<feature type="chain" id="PRO_5045012495" evidence="2">
    <location>
        <begin position="22"/>
        <end position="482"/>
    </location>
</feature>
<gene>
    <name evidence="5" type="ORF">PQ457_13795</name>
</gene>
<keyword evidence="3" id="KW-0175">Coiled coil</keyword>
<keyword evidence="2" id="KW-0472">Membrane</keyword>
<dbReference type="EMBL" id="CP117417">
    <property type="protein sequence ID" value="WCT76983.1"/>
    <property type="molecule type" value="Genomic_DNA"/>
</dbReference>
<feature type="signal peptide" evidence="2">
    <location>
        <begin position="1"/>
        <end position="21"/>
    </location>
</feature>
<evidence type="ECO:0000313" key="6">
    <source>
        <dbReference type="Proteomes" id="UP001218231"/>
    </source>
</evidence>
<dbReference type="PANTHER" id="PTHR30203:SF33">
    <property type="entry name" value="BLR4455 PROTEIN"/>
    <property type="match status" value="1"/>
</dbReference>
<name>A0ABY7TUR8_9SPHN</name>
<keyword evidence="2" id="KW-0812">Transmembrane</keyword>
<keyword evidence="2" id="KW-0449">Lipoprotein</keyword>
<comment type="similarity">
    <text evidence="1 2">Belongs to the outer membrane factor (OMF) (TC 1.B.17) family.</text>
</comment>
<dbReference type="Gene3D" id="1.20.1600.10">
    <property type="entry name" value="Outer membrane efflux proteins (OEP)"/>
    <property type="match status" value="1"/>
</dbReference>
<dbReference type="Pfam" id="PF02321">
    <property type="entry name" value="OEP"/>
    <property type="match status" value="2"/>
</dbReference>
<dbReference type="Proteomes" id="UP001218231">
    <property type="component" value="Chromosome"/>
</dbReference>
<feature type="coiled-coil region" evidence="3">
    <location>
        <begin position="228"/>
        <end position="262"/>
    </location>
</feature>
<reference evidence="5 6" key="1">
    <citation type="submission" date="2023-02" db="EMBL/GenBank/DDBJ databases">
        <title>Genome sequence of Novosphingobium humi KACC 19094.</title>
        <authorList>
            <person name="Kim S."/>
            <person name="Heo J."/>
            <person name="Kwon S.-W."/>
        </authorList>
    </citation>
    <scope>NUCLEOTIDE SEQUENCE [LARGE SCALE GENOMIC DNA]</scope>
    <source>
        <strain evidence="5 6">KACC 19094</strain>
    </source>
</reference>
<dbReference type="PANTHER" id="PTHR30203">
    <property type="entry name" value="OUTER MEMBRANE CATION EFFLUX PROTEIN"/>
    <property type="match status" value="1"/>
</dbReference>
<feature type="compositionally biased region" description="Low complexity" evidence="4">
    <location>
        <begin position="120"/>
        <end position="134"/>
    </location>
</feature>
<protein>
    <submittedName>
        <fullName evidence="5">Efflux transporter outer membrane subunit</fullName>
    </submittedName>
</protein>
<evidence type="ECO:0000256" key="2">
    <source>
        <dbReference type="RuleBase" id="RU362097"/>
    </source>
</evidence>
<evidence type="ECO:0000256" key="3">
    <source>
        <dbReference type="SAM" id="Coils"/>
    </source>
</evidence>
<evidence type="ECO:0000256" key="4">
    <source>
        <dbReference type="SAM" id="MobiDB-lite"/>
    </source>
</evidence>
<dbReference type="InterPro" id="IPR010131">
    <property type="entry name" value="MdtP/NodT-like"/>
</dbReference>
<proteinExistence type="inferred from homology"/>
<keyword evidence="6" id="KW-1185">Reference proteome</keyword>
<organism evidence="5 6">
    <name type="scientific">Novosphingobium humi</name>
    <dbReference type="NCBI Taxonomy" id="2282397"/>
    <lineage>
        <taxon>Bacteria</taxon>
        <taxon>Pseudomonadati</taxon>
        <taxon>Pseudomonadota</taxon>
        <taxon>Alphaproteobacteria</taxon>
        <taxon>Sphingomonadales</taxon>
        <taxon>Sphingomonadaceae</taxon>
        <taxon>Novosphingobium</taxon>
    </lineage>
</organism>
<keyword evidence="2" id="KW-0564">Palmitate</keyword>
<evidence type="ECO:0000256" key="1">
    <source>
        <dbReference type="ARBA" id="ARBA00007613"/>
    </source>
</evidence>
<feature type="region of interest" description="Disordered" evidence="4">
    <location>
        <begin position="112"/>
        <end position="134"/>
    </location>
</feature>
<keyword evidence="2" id="KW-0732">Signal</keyword>
<dbReference type="Gene3D" id="2.20.200.10">
    <property type="entry name" value="Outer membrane efflux proteins (OEP)"/>
    <property type="match status" value="1"/>
</dbReference>
<comment type="subcellular location">
    <subcellularLocation>
        <location evidence="2">Cell membrane</location>
        <topology evidence="2">Lipid-anchor</topology>
    </subcellularLocation>
</comment>
<dbReference type="SUPFAM" id="SSF56954">
    <property type="entry name" value="Outer membrane efflux proteins (OEP)"/>
    <property type="match status" value="1"/>
</dbReference>